<organism evidence="2 3">
    <name type="scientific">Bacillus timonensis</name>
    <dbReference type="NCBI Taxonomy" id="1033734"/>
    <lineage>
        <taxon>Bacteria</taxon>
        <taxon>Bacillati</taxon>
        <taxon>Bacillota</taxon>
        <taxon>Bacilli</taxon>
        <taxon>Bacillales</taxon>
        <taxon>Bacillaceae</taxon>
        <taxon>Bacillus</taxon>
    </lineage>
</organism>
<protein>
    <submittedName>
        <fullName evidence="2">Uncharacterized protein</fullName>
    </submittedName>
</protein>
<dbReference type="OrthoDB" id="2452361at2"/>
<feature type="compositionally biased region" description="Basic and acidic residues" evidence="1">
    <location>
        <begin position="96"/>
        <end position="108"/>
    </location>
</feature>
<keyword evidence="3" id="KW-1185">Reference proteome</keyword>
<evidence type="ECO:0000256" key="1">
    <source>
        <dbReference type="SAM" id="MobiDB-lite"/>
    </source>
</evidence>
<dbReference type="RefSeq" id="WP_136379736.1">
    <property type="nucleotide sequence ID" value="NZ_SLUB01000018.1"/>
</dbReference>
<accession>A0A4S3PSK5</accession>
<dbReference type="AlphaFoldDB" id="A0A4S3PSK5"/>
<feature type="compositionally biased region" description="Polar residues" evidence="1">
    <location>
        <begin position="109"/>
        <end position="118"/>
    </location>
</feature>
<evidence type="ECO:0000313" key="2">
    <source>
        <dbReference type="EMBL" id="THE12295.1"/>
    </source>
</evidence>
<evidence type="ECO:0000313" key="3">
    <source>
        <dbReference type="Proteomes" id="UP000306477"/>
    </source>
</evidence>
<comment type="caution">
    <text evidence="2">The sequence shown here is derived from an EMBL/GenBank/DDBJ whole genome shotgun (WGS) entry which is preliminary data.</text>
</comment>
<sequence>MKKWKIVLICVFVLLIGAGSYLYYILEVKEYNTADTQVDEITEKTFDVTLPSDTEKKQQNEAPIEDSATDEQNSQPTTESPSANGDKKTIVSSNNKDTDVNIEKKQENKNTSASTATDTKNKEKPSASNITAKYEPSFKDLENQANSRVDKLISLAIAEYQAKRKNNETISYPYFYAKYTSAGKTLESSADAAFDIIYNEYTNELKINGFDSSYAEKVKSHYETSKKERRNNLLKRAAKYAKEQNR</sequence>
<feature type="compositionally biased region" description="Polar residues" evidence="1">
    <location>
        <begin position="70"/>
        <end position="83"/>
    </location>
</feature>
<dbReference type="EMBL" id="SLUB01000018">
    <property type="protein sequence ID" value="THE12295.1"/>
    <property type="molecule type" value="Genomic_DNA"/>
</dbReference>
<gene>
    <name evidence="2" type="ORF">E1I69_11370</name>
</gene>
<reference evidence="2 3" key="1">
    <citation type="journal article" date="2019" name="Indoor Air">
        <title>Impacts of indoor surface finishes on bacterial viability.</title>
        <authorList>
            <person name="Hu J."/>
            <person name="Maamar S.B."/>
            <person name="Glawe A.J."/>
            <person name="Gottel N."/>
            <person name="Gilbert J.A."/>
            <person name="Hartmann E.M."/>
        </authorList>
    </citation>
    <scope>NUCLEOTIDE SEQUENCE [LARGE SCALE GENOMIC DNA]</scope>
    <source>
        <strain evidence="2 3">AF060A6</strain>
    </source>
</reference>
<dbReference type="Proteomes" id="UP000306477">
    <property type="component" value="Unassembled WGS sequence"/>
</dbReference>
<feature type="region of interest" description="Disordered" evidence="1">
    <location>
        <begin position="49"/>
        <end position="135"/>
    </location>
</feature>
<proteinExistence type="predicted"/>
<name>A0A4S3PSK5_9BACI</name>